<evidence type="ECO:0000259" key="2">
    <source>
        <dbReference type="Pfam" id="PF01425"/>
    </source>
</evidence>
<dbReference type="Pfam" id="PF01425">
    <property type="entry name" value="Amidase"/>
    <property type="match status" value="2"/>
</dbReference>
<proteinExistence type="predicted"/>
<evidence type="ECO:0000313" key="4">
    <source>
        <dbReference type="Proteomes" id="UP001265746"/>
    </source>
</evidence>
<dbReference type="EMBL" id="JAUJFL010000002">
    <property type="protein sequence ID" value="KAK2610277.1"/>
    <property type="molecule type" value="Genomic_DNA"/>
</dbReference>
<dbReference type="InterPro" id="IPR000120">
    <property type="entry name" value="Amidase"/>
</dbReference>
<accession>A0AAD9SJI9</accession>
<gene>
    <name evidence="3" type="ORF">N8I77_003725</name>
</gene>
<sequence length="572" mass="60673">MSAKLAGEKYSTVSKEAFRDLASSLGFQVQARDEADYLDLLRAAIADVETVQAMPPYHHPLIRTASSAGERTSMRPSSSENPLNGWSHRTVIRPSAEGLLSGKTIAIKDNVSVAGLPMTGGTQPFHLSKDIPYPISSFDAPVVTRVLEAGGTITGTSTCENYCMSALSFSSATGPVDNPWLKGYECGGSSSGSAALVAVKCVDKQKEKQNGGMVVDEDLGEGVDLAIGGDQGGSIRMPAAYSGIYGLKPTHGLVPYTGLAALHPMIDHCGPMAGSVRDTALLLTVLAGWDGLDPRMTPETPLRQSVPAYHELLDKAIESLKAAGRWTATAAASGLRIGIVKEAWSAPQLSDEVATVVKQAGQRFAALGGTVEEVSVPMHTMAASIFTAVTRPDMADVFIHNTPPDCLSWPIADLAPPKPDGKWYDTMNQSAPMVVNKLLSSTFLTRNSDSFPPAARGKAVTHVHELRAAYDAVLADFDVLITPCNPTVGMKHPSPDLSVVQKYELALGNTWNTSPFNLTGHPGLVIPVGWGKTEDGQGRLPIGMQMIGRRWNEQMLFLAAAAWEVGGLGLDS</sequence>
<organism evidence="3 4">
    <name type="scientific">Phomopsis amygdali</name>
    <name type="common">Fusicoccum amygdali</name>
    <dbReference type="NCBI Taxonomy" id="1214568"/>
    <lineage>
        <taxon>Eukaryota</taxon>
        <taxon>Fungi</taxon>
        <taxon>Dikarya</taxon>
        <taxon>Ascomycota</taxon>
        <taxon>Pezizomycotina</taxon>
        <taxon>Sordariomycetes</taxon>
        <taxon>Sordariomycetidae</taxon>
        <taxon>Diaporthales</taxon>
        <taxon>Diaporthaceae</taxon>
        <taxon>Diaporthe</taxon>
    </lineage>
</organism>
<feature type="region of interest" description="Disordered" evidence="1">
    <location>
        <begin position="65"/>
        <end position="87"/>
    </location>
</feature>
<dbReference type="AlphaFoldDB" id="A0AAD9SJI9"/>
<evidence type="ECO:0000256" key="1">
    <source>
        <dbReference type="SAM" id="MobiDB-lite"/>
    </source>
</evidence>
<feature type="domain" description="Amidase" evidence="2">
    <location>
        <begin position="222"/>
        <end position="556"/>
    </location>
</feature>
<dbReference type="InterPro" id="IPR023631">
    <property type="entry name" value="Amidase_dom"/>
</dbReference>
<feature type="compositionally biased region" description="Polar residues" evidence="1">
    <location>
        <begin position="65"/>
        <end position="84"/>
    </location>
</feature>
<keyword evidence="4" id="KW-1185">Reference proteome</keyword>
<comment type="caution">
    <text evidence="3">The sequence shown here is derived from an EMBL/GenBank/DDBJ whole genome shotgun (WGS) entry which is preliminary data.</text>
</comment>
<protein>
    <recommendedName>
        <fullName evidence="2">Amidase domain-containing protein</fullName>
    </recommendedName>
</protein>
<feature type="domain" description="Amidase" evidence="2">
    <location>
        <begin position="96"/>
        <end position="202"/>
    </location>
</feature>
<reference evidence="3" key="1">
    <citation type="submission" date="2023-06" db="EMBL/GenBank/DDBJ databases">
        <authorList>
            <person name="Noh H."/>
        </authorList>
    </citation>
    <scope>NUCLEOTIDE SEQUENCE</scope>
    <source>
        <strain evidence="3">DUCC20226</strain>
    </source>
</reference>
<dbReference type="PANTHER" id="PTHR11895">
    <property type="entry name" value="TRANSAMIDASE"/>
    <property type="match status" value="1"/>
</dbReference>
<dbReference type="Gene3D" id="3.90.1300.10">
    <property type="entry name" value="Amidase signature (AS) domain"/>
    <property type="match status" value="1"/>
</dbReference>
<dbReference type="PANTHER" id="PTHR11895:SF171">
    <property type="entry name" value="AMIDASE DOMAIN-CONTAINING PROTEIN"/>
    <property type="match status" value="1"/>
</dbReference>
<dbReference type="Proteomes" id="UP001265746">
    <property type="component" value="Unassembled WGS sequence"/>
</dbReference>
<dbReference type="InterPro" id="IPR036928">
    <property type="entry name" value="AS_sf"/>
</dbReference>
<name>A0AAD9SJI9_PHOAM</name>
<evidence type="ECO:0000313" key="3">
    <source>
        <dbReference type="EMBL" id="KAK2610277.1"/>
    </source>
</evidence>
<dbReference type="GO" id="GO:0003824">
    <property type="term" value="F:catalytic activity"/>
    <property type="evidence" value="ECO:0007669"/>
    <property type="project" value="InterPro"/>
</dbReference>
<dbReference type="SUPFAM" id="SSF75304">
    <property type="entry name" value="Amidase signature (AS) enzymes"/>
    <property type="match status" value="1"/>
</dbReference>